<organism evidence="6 7">
    <name type="scientific">Candidatus Glassbacteria bacterium GWA2_58_10</name>
    <dbReference type="NCBI Taxonomy" id="1817865"/>
    <lineage>
        <taxon>Bacteria</taxon>
        <taxon>Candidatus Glassiibacteriota</taxon>
    </lineage>
</organism>
<dbReference type="InterPro" id="IPR003751">
    <property type="entry name" value="CsrA"/>
</dbReference>
<dbReference type="GO" id="GO:0005829">
    <property type="term" value="C:cytosol"/>
    <property type="evidence" value="ECO:0007669"/>
    <property type="project" value="TreeGrafter"/>
</dbReference>
<comment type="function">
    <text evidence="5">A translational regulator that binds mRNA to regulate translation initiation and/or mRNA stability. Usually binds in the 5'-UTR at or near the Shine-Dalgarno sequence preventing ribosome-binding, thus repressing translation. Its main target seems to be the major flagellin gene, while its function is anatagonized by FliW.</text>
</comment>
<dbReference type="GO" id="GO:1902208">
    <property type="term" value="P:regulation of bacterial-type flagellum assembly"/>
    <property type="evidence" value="ECO:0007669"/>
    <property type="project" value="UniProtKB-UniRule"/>
</dbReference>
<dbReference type="Gene3D" id="2.60.40.4380">
    <property type="entry name" value="Translational regulator CsrA"/>
    <property type="match status" value="1"/>
</dbReference>
<evidence type="ECO:0000256" key="2">
    <source>
        <dbReference type="ARBA" id="ARBA00022491"/>
    </source>
</evidence>
<comment type="subcellular location">
    <subcellularLocation>
        <location evidence="5">Cytoplasm</location>
    </subcellularLocation>
</comment>
<evidence type="ECO:0000256" key="4">
    <source>
        <dbReference type="ARBA" id="ARBA00022884"/>
    </source>
</evidence>
<keyword evidence="4 5" id="KW-0694">RNA-binding</keyword>
<evidence type="ECO:0000256" key="1">
    <source>
        <dbReference type="ARBA" id="ARBA00022490"/>
    </source>
</evidence>
<dbReference type="GO" id="GO:0045947">
    <property type="term" value="P:negative regulation of translational initiation"/>
    <property type="evidence" value="ECO:0007669"/>
    <property type="project" value="UniProtKB-UniRule"/>
</dbReference>
<dbReference type="SUPFAM" id="SSF117130">
    <property type="entry name" value="CsrA-like"/>
    <property type="match status" value="1"/>
</dbReference>
<evidence type="ECO:0000256" key="3">
    <source>
        <dbReference type="ARBA" id="ARBA00022845"/>
    </source>
</evidence>
<dbReference type="NCBIfam" id="NF002469">
    <property type="entry name" value="PRK01712.1"/>
    <property type="match status" value="1"/>
</dbReference>
<name>A0A1F5YDX8_9BACT</name>
<dbReference type="AlphaFoldDB" id="A0A1F5YDX8"/>
<reference evidence="6 7" key="1">
    <citation type="journal article" date="2016" name="Nat. Commun.">
        <title>Thousands of microbial genomes shed light on interconnected biogeochemical processes in an aquifer system.</title>
        <authorList>
            <person name="Anantharaman K."/>
            <person name="Brown C.T."/>
            <person name="Hug L.A."/>
            <person name="Sharon I."/>
            <person name="Castelle C.J."/>
            <person name="Probst A.J."/>
            <person name="Thomas B.C."/>
            <person name="Singh A."/>
            <person name="Wilkins M.J."/>
            <person name="Karaoz U."/>
            <person name="Brodie E.L."/>
            <person name="Williams K.H."/>
            <person name="Hubbard S.S."/>
            <person name="Banfield J.F."/>
        </authorList>
    </citation>
    <scope>NUCLEOTIDE SEQUENCE [LARGE SCALE GENOMIC DNA]</scope>
</reference>
<comment type="subunit">
    <text evidence="5">Homodimer; the beta-strands of each monomer intercalate to form a hydrophobic core, while the alpha-helices form wings that extend away from the core.</text>
</comment>
<dbReference type="GO" id="GO:0044781">
    <property type="term" value="P:bacterial-type flagellum organization"/>
    <property type="evidence" value="ECO:0007669"/>
    <property type="project" value="UniProtKB-KW"/>
</dbReference>
<keyword evidence="1 5" id="KW-0963">Cytoplasm</keyword>
<dbReference type="GO" id="GO:0048027">
    <property type="term" value="F:mRNA 5'-UTR binding"/>
    <property type="evidence" value="ECO:0007669"/>
    <property type="project" value="UniProtKB-UniRule"/>
</dbReference>
<gene>
    <name evidence="5" type="primary">csrA</name>
    <name evidence="6" type="ORF">A2Z86_00210</name>
</gene>
<accession>A0A1F5YDX8</accession>
<dbReference type="NCBIfam" id="TIGR00202">
    <property type="entry name" value="csrA"/>
    <property type="match status" value="1"/>
</dbReference>
<evidence type="ECO:0000256" key="5">
    <source>
        <dbReference type="HAMAP-Rule" id="MF_00167"/>
    </source>
</evidence>
<keyword evidence="3 5" id="KW-0810">Translation regulation</keyword>
<dbReference type="HAMAP" id="MF_00167">
    <property type="entry name" value="CsrA"/>
    <property type="match status" value="1"/>
</dbReference>
<evidence type="ECO:0000313" key="6">
    <source>
        <dbReference type="EMBL" id="OGF98353.1"/>
    </source>
</evidence>
<dbReference type="FunFam" id="2.60.40.4380:FF:000002">
    <property type="entry name" value="Translational regulator CsrA"/>
    <property type="match status" value="1"/>
</dbReference>
<protein>
    <recommendedName>
        <fullName evidence="5">Translational regulator CsrA</fullName>
    </recommendedName>
</protein>
<keyword evidence="5" id="KW-1005">Bacterial flagellum biogenesis</keyword>
<dbReference type="PANTHER" id="PTHR34984">
    <property type="entry name" value="CARBON STORAGE REGULATOR"/>
    <property type="match status" value="1"/>
</dbReference>
<dbReference type="InterPro" id="IPR036107">
    <property type="entry name" value="CsrA_sf"/>
</dbReference>
<dbReference type="Proteomes" id="UP000176992">
    <property type="component" value="Unassembled WGS sequence"/>
</dbReference>
<dbReference type="EMBL" id="MFIV01000121">
    <property type="protein sequence ID" value="OGF98353.1"/>
    <property type="molecule type" value="Genomic_DNA"/>
</dbReference>
<evidence type="ECO:0000313" key="7">
    <source>
        <dbReference type="Proteomes" id="UP000176992"/>
    </source>
</evidence>
<comment type="similarity">
    <text evidence="5">Belongs to the CsrA/RsmA family.</text>
</comment>
<sequence>MLILTRKQGESVAIGDDIQVTVVEIQGKQVKLGVKAPREVAVHRQEIYEKIQQENIRASQVQDLDLSELRQVISSESQKEDKGGK</sequence>
<dbReference type="Pfam" id="PF02599">
    <property type="entry name" value="CsrA"/>
    <property type="match status" value="1"/>
</dbReference>
<dbReference type="GO" id="GO:0006402">
    <property type="term" value="P:mRNA catabolic process"/>
    <property type="evidence" value="ECO:0007669"/>
    <property type="project" value="InterPro"/>
</dbReference>
<dbReference type="PANTHER" id="PTHR34984:SF1">
    <property type="entry name" value="CARBON STORAGE REGULATOR"/>
    <property type="match status" value="1"/>
</dbReference>
<proteinExistence type="inferred from homology"/>
<comment type="caution">
    <text evidence="6">The sequence shown here is derived from an EMBL/GenBank/DDBJ whole genome shotgun (WGS) entry which is preliminary data.</text>
</comment>
<dbReference type="GO" id="GO:0006109">
    <property type="term" value="P:regulation of carbohydrate metabolic process"/>
    <property type="evidence" value="ECO:0007669"/>
    <property type="project" value="InterPro"/>
</dbReference>
<keyword evidence="2 5" id="KW-0678">Repressor</keyword>